<dbReference type="SUPFAM" id="SSF46785">
    <property type="entry name" value="Winged helix' DNA-binding domain"/>
    <property type="match status" value="1"/>
</dbReference>
<dbReference type="CDD" id="cd07377">
    <property type="entry name" value="WHTH_GntR"/>
    <property type="match status" value="1"/>
</dbReference>
<keyword evidence="8" id="KW-1185">Reference proteome</keyword>
<dbReference type="PANTHER" id="PTHR43537:SF5">
    <property type="entry name" value="UXU OPERON TRANSCRIPTIONAL REGULATOR"/>
    <property type="match status" value="1"/>
</dbReference>
<dbReference type="SUPFAM" id="SSF48008">
    <property type="entry name" value="GntR ligand-binding domain-like"/>
    <property type="match status" value="1"/>
</dbReference>
<dbReference type="PROSITE" id="PS50949">
    <property type="entry name" value="HTH_GNTR"/>
    <property type="match status" value="1"/>
</dbReference>
<sequence>MESVKRVPVVQQVVEKIKEYLFSGEVSVGDKLPVEKELCEQLEVGRGTVREAFRMLEATGYVELRPGKGTFAARTSEVELDDIMQWFTEHEVETKDFLEVRMAIEPLSVRLAIERCSDEDVAHLERLHQKFITAVNNKDVPNIVIYDEKFHADIVEYSRNQLLISISKQVEKNMKNFRSRTFYIPQNAENAILPHQMILDAFKTKDAAAGERNMQEHLSLIATDLEKSTTK</sequence>
<evidence type="ECO:0000313" key="7">
    <source>
        <dbReference type="Proteomes" id="UP000095512"/>
    </source>
</evidence>
<keyword evidence="2" id="KW-0238">DNA-binding</keyword>
<evidence type="ECO:0000256" key="3">
    <source>
        <dbReference type="ARBA" id="ARBA00023163"/>
    </source>
</evidence>
<dbReference type="EMBL" id="CZAB01000027">
    <property type="protein sequence ID" value="CUP27140.1"/>
    <property type="molecule type" value="Genomic_DNA"/>
</dbReference>
<name>A0A174LZI8_9FIRM</name>
<dbReference type="SMART" id="SM00345">
    <property type="entry name" value="HTH_GNTR"/>
    <property type="match status" value="1"/>
</dbReference>
<evidence type="ECO:0000313" key="8">
    <source>
        <dbReference type="Proteomes" id="UP000251853"/>
    </source>
</evidence>
<dbReference type="GO" id="GO:0003700">
    <property type="term" value="F:DNA-binding transcription factor activity"/>
    <property type="evidence" value="ECO:0007669"/>
    <property type="project" value="InterPro"/>
</dbReference>
<proteinExistence type="predicted"/>
<evidence type="ECO:0000259" key="4">
    <source>
        <dbReference type="PROSITE" id="PS50949"/>
    </source>
</evidence>
<dbReference type="Pfam" id="PF00392">
    <property type="entry name" value="GntR"/>
    <property type="match status" value="1"/>
</dbReference>
<dbReference type="Gene3D" id="1.20.120.530">
    <property type="entry name" value="GntR ligand-binding domain-like"/>
    <property type="match status" value="1"/>
</dbReference>
<evidence type="ECO:0000256" key="2">
    <source>
        <dbReference type="ARBA" id="ARBA00023125"/>
    </source>
</evidence>
<dbReference type="InterPro" id="IPR036390">
    <property type="entry name" value="WH_DNA-bd_sf"/>
</dbReference>
<dbReference type="Proteomes" id="UP000095512">
    <property type="component" value="Unassembled WGS sequence"/>
</dbReference>
<dbReference type="Proteomes" id="UP000251853">
    <property type="component" value="Unassembled WGS sequence"/>
</dbReference>
<dbReference type="Gene3D" id="1.10.10.10">
    <property type="entry name" value="Winged helix-like DNA-binding domain superfamily/Winged helix DNA-binding domain"/>
    <property type="match status" value="1"/>
</dbReference>
<dbReference type="InterPro" id="IPR036388">
    <property type="entry name" value="WH-like_DNA-bd_sf"/>
</dbReference>
<evidence type="ECO:0000313" key="6">
    <source>
        <dbReference type="EMBL" id="SQB14837.1"/>
    </source>
</evidence>
<feature type="domain" description="HTH gntR-type" evidence="4">
    <location>
        <begin position="7"/>
        <end position="75"/>
    </location>
</feature>
<organism evidence="5 7">
    <name type="scientific">Enterocloster clostridioformis</name>
    <dbReference type="NCBI Taxonomy" id="1531"/>
    <lineage>
        <taxon>Bacteria</taxon>
        <taxon>Bacillati</taxon>
        <taxon>Bacillota</taxon>
        <taxon>Clostridia</taxon>
        <taxon>Lachnospirales</taxon>
        <taxon>Lachnospiraceae</taxon>
        <taxon>Enterocloster</taxon>
    </lineage>
</organism>
<gene>
    <name evidence="5" type="primary">pdhR_1</name>
    <name evidence="6" type="synonym">pdhR_3</name>
    <name evidence="5" type="ORF">ERS852480_02977</name>
    <name evidence="6" type="ORF">NCTC11224_03891</name>
</gene>
<dbReference type="RefSeq" id="WP_022202516.1">
    <property type="nucleotide sequence ID" value="NZ_CARCJL010000002.1"/>
</dbReference>
<dbReference type="PANTHER" id="PTHR43537">
    <property type="entry name" value="TRANSCRIPTIONAL REGULATOR, GNTR FAMILY"/>
    <property type="match status" value="1"/>
</dbReference>
<reference evidence="5 7" key="1">
    <citation type="submission" date="2015-09" db="EMBL/GenBank/DDBJ databases">
        <authorList>
            <consortium name="Pathogen Informatics"/>
        </authorList>
    </citation>
    <scope>NUCLEOTIDE SEQUENCE [LARGE SCALE GENOMIC DNA]</scope>
    <source>
        <strain evidence="5 7">2789STDY5834865</strain>
    </source>
</reference>
<dbReference type="GO" id="GO:0003677">
    <property type="term" value="F:DNA binding"/>
    <property type="evidence" value="ECO:0007669"/>
    <property type="project" value="UniProtKB-KW"/>
</dbReference>
<keyword evidence="3" id="KW-0804">Transcription</keyword>
<dbReference type="InterPro" id="IPR011711">
    <property type="entry name" value="GntR_C"/>
</dbReference>
<dbReference type="EMBL" id="UAVW01000016">
    <property type="protein sequence ID" value="SQB14837.1"/>
    <property type="molecule type" value="Genomic_DNA"/>
</dbReference>
<dbReference type="PRINTS" id="PR00035">
    <property type="entry name" value="HTHGNTR"/>
</dbReference>
<protein>
    <submittedName>
        <fullName evidence="5">FadR family transcriptional regulator</fullName>
    </submittedName>
</protein>
<keyword evidence="1" id="KW-0805">Transcription regulation</keyword>
<evidence type="ECO:0000256" key="1">
    <source>
        <dbReference type="ARBA" id="ARBA00023015"/>
    </source>
</evidence>
<evidence type="ECO:0000313" key="5">
    <source>
        <dbReference type="EMBL" id="CUP27140.1"/>
    </source>
</evidence>
<dbReference type="AlphaFoldDB" id="A0A174LZI8"/>
<dbReference type="InterPro" id="IPR008920">
    <property type="entry name" value="TF_FadR/GntR_C"/>
</dbReference>
<dbReference type="SMART" id="SM00895">
    <property type="entry name" value="FCD"/>
    <property type="match status" value="1"/>
</dbReference>
<dbReference type="Pfam" id="PF07729">
    <property type="entry name" value="FCD"/>
    <property type="match status" value="1"/>
</dbReference>
<dbReference type="InterPro" id="IPR000524">
    <property type="entry name" value="Tscrpt_reg_HTH_GntR"/>
</dbReference>
<reference evidence="6 8" key="2">
    <citation type="submission" date="2018-06" db="EMBL/GenBank/DDBJ databases">
        <authorList>
            <consortium name="Pathogen Informatics"/>
            <person name="Doyle S."/>
        </authorList>
    </citation>
    <scope>NUCLEOTIDE SEQUENCE [LARGE SCALE GENOMIC DNA]</scope>
    <source>
        <strain evidence="6 8">NCTC11224</strain>
    </source>
</reference>
<accession>A0A174LZI8</accession>